<dbReference type="NCBIfam" id="NF000839">
    <property type="entry name" value="PRK00071.1-1"/>
    <property type="match status" value="1"/>
</dbReference>
<dbReference type="NCBIfam" id="NF000840">
    <property type="entry name" value="PRK00071.1-3"/>
    <property type="match status" value="1"/>
</dbReference>
<evidence type="ECO:0000313" key="14">
    <source>
        <dbReference type="Proteomes" id="UP001172778"/>
    </source>
</evidence>
<evidence type="ECO:0000256" key="1">
    <source>
        <dbReference type="ARBA" id="ARBA00002324"/>
    </source>
</evidence>
<dbReference type="EMBL" id="JARRAF010000001">
    <property type="protein sequence ID" value="MDK2122676.1"/>
    <property type="molecule type" value="Genomic_DNA"/>
</dbReference>
<evidence type="ECO:0000256" key="5">
    <source>
        <dbReference type="ARBA" id="ARBA00022679"/>
    </source>
</evidence>
<dbReference type="GO" id="GO:0004515">
    <property type="term" value="F:nicotinate-nucleotide adenylyltransferase activity"/>
    <property type="evidence" value="ECO:0007669"/>
    <property type="project" value="UniProtKB-EC"/>
</dbReference>
<protein>
    <recommendedName>
        <fullName evidence="11">Probable nicotinate-nucleotide adenylyltransferase</fullName>
        <ecNumber evidence="11">2.7.7.18</ecNumber>
    </recommendedName>
    <alternativeName>
        <fullName evidence="11">Deamido-NAD(+) diphosphorylase</fullName>
    </alternativeName>
    <alternativeName>
        <fullName evidence="11">Deamido-NAD(+) pyrophosphorylase</fullName>
    </alternativeName>
    <alternativeName>
        <fullName evidence="11">Nicotinate mononucleotide adenylyltransferase</fullName>
        <shortName evidence="11">NaMN adenylyltransferase</shortName>
    </alternativeName>
</protein>
<dbReference type="Proteomes" id="UP001172778">
    <property type="component" value="Unassembled WGS sequence"/>
</dbReference>
<keyword evidence="9 11" id="KW-0520">NAD</keyword>
<keyword evidence="5 11" id="KW-0808">Transferase</keyword>
<dbReference type="EC" id="2.7.7.18" evidence="11"/>
<dbReference type="InterPro" id="IPR014729">
    <property type="entry name" value="Rossmann-like_a/b/a_fold"/>
</dbReference>
<proteinExistence type="inferred from homology"/>
<reference evidence="13" key="1">
    <citation type="submission" date="2023-03" db="EMBL/GenBank/DDBJ databases">
        <title>Chitinimonas shenzhenensis gen. nov., sp. nov., a novel member of family Burkholderiaceae isolated from activated sludge collected in Shen Zhen, China.</title>
        <authorList>
            <person name="Wang X."/>
        </authorList>
    </citation>
    <scope>NUCLEOTIDE SEQUENCE</scope>
    <source>
        <strain evidence="13">DQS-5</strain>
    </source>
</reference>
<accession>A0ABT7DRI4</accession>
<dbReference type="PANTHER" id="PTHR39321:SF3">
    <property type="entry name" value="PHOSPHOPANTETHEINE ADENYLYLTRANSFERASE"/>
    <property type="match status" value="1"/>
</dbReference>
<dbReference type="Pfam" id="PF01467">
    <property type="entry name" value="CTP_transf_like"/>
    <property type="match status" value="1"/>
</dbReference>
<dbReference type="Gene3D" id="3.40.50.620">
    <property type="entry name" value="HUPs"/>
    <property type="match status" value="1"/>
</dbReference>
<dbReference type="RefSeq" id="WP_284098955.1">
    <property type="nucleotide sequence ID" value="NZ_JARRAF010000001.1"/>
</dbReference>
<dbReference type="CDD" id="cd02165">
    <property type="entry name" value="NMNAT"/>
    <property type="match status" value="1"/>
</dbReference>
<name>A0ABT7DRI4_9NEIS</name>
<gene>
    <name evidence="11 13" type="primary">nadD</name>
    <name evidence="13" type="ORF">PZA18_01295</name>
</gene>
<evidence type="ECO:0000259" key="12">
    <source>
        <dbReference type="Pfam" id="PF01467"/>
    </source>
</evidence>
<sequence length="223" mass="24467">MLSSPHPAAVGVYGGTFDPIHQAHLRVAEEFAEAFGLSQVRLIPTGEPPHRNSPATPAEQRLAMVEAAIAGNPRLMADPREVHRRGYCYTIDTLGELKAELPPGTPLAWLVGADAFLSLHRWKCWQELLDLAHLAVAVRPGFDLESWQKTAPDQLLAAVQPKLSDESAIPVAPVPGRITFLSTTPLAISSTRLRADLAAGRSVRYLLPDPVLEYIERHHLYQI</sequence>
<comment type="function">
    <text evidence="1 11">Catalyzes the reversible adenylation of nicotinate mononucleotide (NaMN) to nicotinic acid adenine dinucleotide (NaAD).</text>
</comment>
<evidence type="ECO:0000313" key="13">
    <source>
        <dbReference type="EMBL" id="MDK2122676.1"/>
    </source>
</evidence>
<keyword evidence="7 11" id="KW-0547">Nucleotide-binding</keyword>
<dbReference type="HAMAP" id="MF_00244">
    <property type="entry name" value="NaMN_adenylyltr"/>
    <property type="match status" value="1"/>
</dbReference>
<dbReference type="PANTHER" id="PTHR39321">
    <property type="entry name" value="NICOTINATE-NUCLEOTIDE ADENYLYLTRANSFERASE-RELATED"/>
    <property type="match status" value="1"/>
</dbReference>
<keyword evidence="8 11" id="KW-0067">ATP-binding</keyword>
<evidence type="ECO:0000256" key="11">
    <source>
        <dbReference type="HAMAP-Rule" id="MF_00244"/>
    </source>
</evidence>
<organism evidence="13 14">
    <name type="scientific">Parachitinimonas caeni</name>
    <dbReference type="NCBI Taxonomy" id="3031301"/>
    <lineage>
        <taxon>Bacteria</taxon>
        <taxon>Pseudomonadati</taxon>
        <taxon>Pseudomonadota</taxon>
        <taxon>Betaproteobacteria</taxon>
        <taxon>Neisseriales</taxon>
        <taxon>Chitinibacteraceae</taxon>
        <taxon>Parachitinimonas</taxon>
    </lineage>
</organism>
<evidence type="ECO:0000256" key="3">
    <source>
        <dbReference type="ARBA" id="ARBA00009014"/>
    </source>
</evidence>
<dbReference type="InterPro" id="IPR005248">
    <property type="entry name" value="NadD/NMNAT"/>
</dbReference>
<evidence type="ECO:0000256" key="7">
    <source>
        <dbReference type="ARBA" id="ARBA00022741"/>
    </source>
</evidence>
<evidence type="ECO:0000256" key="10">
    <source>
        <dbReference type="ARBA" id="ARBA00048721"/>
    </source>
</evidence>
<evidence type="ECO:0000256" key="4">
    <source>
        <dbReference type="ARBA" id="ARBA00022642"/>
    </source>
</evidence>
<dbReference type="SUPFAM" id="SSF52374">
    <property type="entry name" value="Nucleotidylyl transferase"/>
    <property type="match status" value="1"/>
</dbReference>
<comment type="similarity">
    <text evidence="3 11">Belongs to the NadD family.</text>
</comment>
<dbReference type="NCBIfam" id="TIGR00482">
    <property type="entry name" value="nicotinate (nicotinamide) nucleotide adenylyltransferase"/>
    <property type="match status" value="1"/>
</dbReference>
<feature type="domain" description="Cytidyltransferase-like" evidence="12">
    <location>
        <begin position="12"/>
        <end position="195"/>
    </location>
</feature>
<dbReference type="InterPro" id="IPR004821">
    <property type="entry name" value="Cyt_trans-like"/>
</dbReference>
<comment type="pathway">
    <text evidence="2 11">Cofactor biosynthesis; NAD(+) biosynthesis; deamido-NAD(+) from nicotinate D-ribonucleotide: step 1/1.</text>
</comment>
<evidence type="ECO:0000256" key="6">
    <source>
        <dbReference type="ARBA" id="ARBA00022695"/>
    </source>
</evidence>
<comment type="caution">
    <text evidence="13">The sequence shown here is derived from an EMBL/GenBank/DDBJ whole genome shotgun (WGS) entry which is preliminary data.</text>
</comment>
<evidence type="ECO:0000256" key="2">
    <source>
        <dbReference type="ARBA" id="ARBA00005019"/>
    </source>
</evidence>
<comment type="catalytic activity">
    <reaction evidence="10 11">
        <text>nicotinate beta-D-ribonucleotide + ATP + H(+) = deamido-NAD(+) + diphosphate</text>
        <dbReference type="Rhea" id="RHEA:22860"/>
        <dbReference type="ChEBI" id="CHEBI:15378"/>
        <dbReference type="ChEBI" id="CHEBI:30616"/>
        <dbReference type="ChEBI" id="CHEBI:33019"/>
        <dbReference type="ChEBI" id="CHEBI:57502"/>
        <dbReference type="ChEBI" id="CHEBI:58437"/>
        <dbReference type="EC" id="2.7.7.18"/>
    </reaction>
</comment>
<evidence type="ECO:0000256" key="9">
    <source>
        <dbReference type="ARBA" id="ARBA00023027"/>
    </source>
</evidence>
<keyword evidence="14" id="KW-1185">Reference proteome</keyword>
<evidence type="ECO:0000256" key="8">
    <source>
        <dbReference type="ARBA" id="ARBA00022840"/>
    </source>
</evidence>
<dbReference type="NCBIfam" id="TIGR00125">
    <property type="entry name" value="cyt_tran_rel"/>
    <property type="match status" value="1"/>
</dbReference>
<keyword evidence="4 11" id="KW-0662">Pyridine nucleotide biosynthesis</keyword>
<keyword evidence="6 11" id="KW-0548">Nucleotidyltransferase</keyword>